<dbReference type="Gene3D" id="2.60.120.260">
    <property type="entry name" value="Galactose-binding domain-like"/>
    <property type="match status" value="2"/>
</dbReference>
<comment type="caution">
    <text evidence="4">The sequence shown here is derived from an EMBL/GenBank/DDBJ whole genome shotgun (WGS) entry which is preliminary data.</text>
</comment>
<evidence type="ECO:0000256" key="1">
    <source>
        <dbReference type="ARBA" id="ARBA00009242"/>
    </source>
</evidence>
<evidence type="ECO:0000259" key="3">
    <source>
        <dbReference type="Pfam" id="PF03561"/>
    </source>
</evidence>
<proteinExistence type="inferred from homology"/>
<dbReference type="SUPFAM" id="SSF49785">
    <property type="entry name" value="Galactose-binding domain-like"/>
    <property type="match status" value="2"/>
</dbReference>
<dbReference type="InterPro" id="IPR005164">
    <property type="entry name" value="Allantoicase"/>
</dbReference>
<dbReference type="PANTHER" id="PTHR12045:SF3">
    <property type="entry name" value="INACTIVE ALLANTOICASE-RELATED"/>
    <property type="match status" value="1"/>
</dbReference>
<feature type="domain" description="Allantoicase" evidence="3">
    <location>
        <begin position="97"/>
        <end position="239"/>
    </location>
</feature>
<comment type="similarity">
    <text evidence="1">Belongs to the allantoicase family.</text>
</comment>
<keyword evidence="5" id="KW-1185">Reference proteome</keyword>
<accession>A0ABP9Z1J5</accession>
<dbReference type="Proteomes" id="UP001473302">
    <property type="component" value="Unassembled WGS sequence"/>
</dbReference>
<evidence type="ECO:0000313" key="5">
    <source>
        <dbReference type="Proteomes" id="UP001473302"/>
    </source>
</evidence>
<dbReference type="InterPro" id="IPR015908">
    <property type="entry name" value="Allantoicase_dom"/>
</dbReference>
<dbReference type="EMBL" id="BAABUK010000015">
    <property type="protein sequence ID" value="GAA5812978.1"/>
    <property type="molecule type" value="Genomic_DNA"/>
</dbReference>
<gene>
    <name evidence="4" type="ORF">MFLAVUS_006442</name>
</gene>
<feature type="region of interest" description="Disordered" evidence="2">
    <location>
        <begin position="408"/>
        <end position="436"/>
    </location>
</feature>
<dbReference type="InterPro" id="IPR008979">
    <property type="entry name" value="Galactose-bd-like_sf"/>
</dbReference>
<feature type="domain" description="Allantoicase" evidence="3">
    <location>
        <begin position="279"/>
        <end position="402"/>
    </location>
</feature>
<dbReference type="Pfam" id="PF03561">
    <property type="entry name" value="Allantoicase"/>
    <property type="match status" value="2"/>
</dbReference>
<sequence length="436" mass="49121">MSKHNNNAPDIKDGFIPIDSNDEEDQFFKDNIDAMNKINATILADRESTTEESLHNQQLKDNSGILYRPSYRRLNTCYSLNDTSFATKIDLAADYQGSSIMFVSDQTFGSAGNIIRTDVIKEKKELWEMENEEEGWQNGWLVKRHQPNAFAVIQLGVSGIVSGIDIDVTEYSQCAPTTVSIIGHLRDSPGKWIKLLPQVFVDPDSHNFFETRNPNICSHIQFTMVPGSAITRLRVYGDVAPPFIPIDRTINLASNLFGSQVIQKPVNILRGDIPNIILDRANSSHDGWICTRDKNANDIPQYTTIKLATKGIIGRFLVDTKHYIGNAPQSIVIQGSMITDQNVNDLENIQWINLIDEDQIRHNIFPNMKHIISCTYSEPITHIRVRPIPDGGIQQLVAKGKVFLQNKLPQPTPISKRKRDGIDKKGTRSSARLMKK</sequence>
<organism evidence="4 5">
    <name type="scientific">Mucor flavus</name>
    <dbReference type="NCBI Taxonomy" id="439312"/>
    <lineage>
        <taxon>Eukaryota</taxon>
        <taxon>Fungi</taxon>
        <taxon>Fungi incertae sedis</taxon>
        <taxon>Mucoromycota</taxon>
        <taxon>Mucoromycotina</taxon>
        <taxon>Mucoromycetes</taxon>
        <taxon>Mucorales</taxon>
        <taxon>Mucorineae</taxon>
        <taxon>Mucoraceae</taxon>
        <taxon>Mucor</taxon>
    </lineage>
</organism>
<evidence type="ECO:0000256" key="2">
    <source>
        <dbReference type="SAM" id="MobiDB-lite"/>
    </source>
</evidence>
<evidence type="ECO:0000313" key="4">
    <source>
        <dbReference type="EMBL" id="GAA5812978.1"/>
    </source>
</evidence>
<dbReference type="PANTHER" id="PTHR12045">
    <property type="entry name" value="ALLANTOICASE"/>
    <property type="match status" value="1"/>
</dbReference>
<reference evidence="4 5" key="1">
    <citation type="submission" date="2024-04" db="EMBL/GenBank/DDBJ databases">
        <title>genome sequences of Mucor flavus KT1a and Helicostylum pulchrum KT1b strains isolated from the surface of a dry-aged beef.</title>
        <authorList>
            <person name="Toyotome T."/>
            <person name="Hosono M."/>
            <person name="Torimaru M."/>
            <person name="Fukuda K."/>
            <person name="Mikami N."/>
        </authorList>
    </citation>
    <scope>NUCLEOTIDE SEQUENCE [LARGE SCALE GENOMIC DNA]</scope>
    <source>
        <strain evidence="4 5">KT1a</strain>
    </source>
</reference>
<protein>
    <recommendedName>
        <fullName evidence="3">Allantoicase domain-containing protein</fullName>
    </recommendedName>
</protein>
<name>A0ABP9Z1J5_9FUNG</name>